<evidence type="ECO:0000313" key="4">
    <source>
        <dbReference type="Proteomes" id="UP000006251"/>
    </source>
</evidence>
<name>K6YZL7_9ALTE</name>
<protein>
    <submittedName>
        <fullName evidence="3">Uncharacterized protein</fullName>
    </submittedName>
</protein>
<comment type="caution">
    <text evidence="3">The sequence shown here is derived from an EMBL/GenBank/DDBJ whole genome shotgun (WGS) entry which is preliminary data.</text>
</comment>
<sequence>MNKVQKGNAVDNAKAKNRMATLYLMMLCVFITVMLTTVKVHANSNNHWQPVASETLLKLPANLIEKRIQQDFEMSPLANQLLSLESNIVDKGDKIKALQSLLTDASANEMTEERVSLVQIKSSYLDDMQLSQSLRQDALNKKQYLYEDVLRKLFHQQNSSANLDMQKLRAKQEEAKQRMDRVIAQVDATLLNDRLDKKSPYADEFAMNLGKIEQLKKAISQHQSSLAPTIDGVEVSAQEYVRQLLMQAASDQSLLDQEALMISYMAKLVALDAQSIEFRLAYEETEDGVVINNFTKPNQAADLFF</sequence>
<dbReference type="STRING" id="1121922.GCA_000428905_02269"/>
<keyword evidence="2" id="KW-0812">Transmembrane</keyword>
<proteinExistence type="predicted"/>
<keyword evidence="2" id="KW-0472">Membrane</keyword>
<dbReference type="AlphaFoldDB" id="K6YZL7"/>
<feature type="transmembrane region" description="Helical" evidence="2">
    <location>
        <begin position="20"/>
        <end position="38"/>
    </location>
</feature>
<feature type="coiled-coil region" evidence="1">
    <location>
        <begin position="158"/>
        <end position="185"/>
    </location>
</feature>
<accession>K6YZL7</accession>
<reference evidence="4" key="1">
    <citation type="journal article" date="2014" name="Environ. Microbiol.">
        <title>Comparative genomics of the marine bacterial genus Glaciecola reveals the high degree of genomic diversity and genomic characteristic for cold adaptation.</title>
        <authorList>
            <person name="Qin Q.L."/>
            <person name="Xie B.B."/>
            <person name="Yu Y."/>
            <person name="Shu Y.L."/>
            <person name="Rong J.C."/>
            <person name="Zhang Y.J."/>
            <person name="Zhao D.L."/>
            <person name="Chen X.L."/>
            <person name="Zhang X.Y."/>
            <person name="Chen B."/>
            <person name="Zhou B.C."/>
            <person name="Zhang Y.Z."/>
        </authorList>
    </citation>
    <scope>NUCLEOTIDE SEQUENCE [LARGE SCALE GENOMIC DNA]</scope>
    <source>
        <strain evidence="4">ACAM 615</strain>
    </source>
</reference>
<gene>
    <name evidence="3" type="ORF">GPAL_2519</name>
</gene>
<dbReference type="Proteomes" id="UP000006251">
    <property type="component" value="Unassembled WGS sequence"/>
</dbReference>
<evidence type="ECO:0000256" key="2">
    <source>
        <dbReference type="SAM" id="Phobius"/>
    </source>
</evidence>
<keyword evidence="4" id="KW-1185">Reference proteome</keyword>
<keyword evidence="1" id="KW-0175">Coiled coil</keyword>
<organism evidence="3 4">
    <name type="scientific">Brumicola pallidula DSM 14239 = ACAM 615</name>
    <dbReference type="NCBI Taxonomy" id="1121922"/>
    <lineage>
        <taxon>Bacteria</taxon>
        <taxon>Pseudomonadati</taxon>
        <taxon>Pseudomonadota</taxon>
        <taxon>Gammaproteobacteria</taxon>
        <taxon>Alteromonadales</taxon>
        <taxon>Alteromonadaceae</taxon>
        <taxon>Brumicola</taxon>
    </lineage>
</organism>
<evidence type="ECO:0000256" key="1">
    <source>
        <dbReference type="SAM" id="Coils"/>
    </source>
</evidence>
<keyword evidence="2" id="KW-1133">Transmembrane helix</keyword>
<evidence type="ECO:0000313" key="3">
    <source>
        <dbReference type="EMBL" id="GAC29376.1"/>
    </source>
</evidence>
<dbReference type="RefSeq" id="WP_006012190.1">
    <property type="nucleotide sequence ID" value="NZ_AUAV01000011.1"/>
</dbReference>
<dbReference type="EMBL" id="BAEQ01000045">
    <property type="protein sequence ID" value="GAC29376.1"/>
    <property type="molecule type" value="Genomic_DNA"/>
</dbReference>